<dbReference type="EMBL" id="VSSQ01098821">
    <property type="protein sequence ID" value="MPN41638.1"/>
    <property type="molecule type" value="Genomic_DNA"/>
</dbReference>
<organism evidence="8">
    <name type="scientific">bioreactor metagenome</name>
    <dbReference type="NCBI Taxonomy" id="1076179"/>
    <lineage>
        <taxon>unclassified sequences</taxon>
        <taxon>metagenomes</taxon>
        <taxon>ecological metagenomes</taxon>
    </lineage>
</organism>
<dbReference type="PANTHER" id="PTHR43133:SF8">
    <property type="entry name" value="RNA POLYMERASE SIGMA FACTOR HI_1459-RELATED"/>
    <property type="match status" value="1"/>
</dbReference>
<dbReference type="Pfam" id="PF04542">
    <property type="entry name" value="Sigma70_r2"/>
    <property type="match status" value="1"/>
</dbReference>
<dbReference type="Pfam" id="PF08281">
    <property type="entry name" value="Sigma70_r4_2"/>
    <property type="match status" value="1"/>
</dbReference>
<dbReference type="GO" id="GO:0003677">
    <property type="term" value="F:DNA binding"/>
    <property type="evidence" value="ECO:0007669"/>
    <property type="project" value="UniProtKB-KW"/>
</dbReference>
<dbReference type="InterPro" id="IPR013324">
    <property type="entry name" value="RNA_pol_sigma_r3/r4-like"/>
</dbReference>
<evidence type="ECO:0000313" key="8">
    <source>
        <dbReference type="EMBL" id="MPN41638.1"/>
    </source>
</evidence>
<dbReference type="InterPro" id="IPR013249">
    <property type="entry name" value="RNA_pol_sigma70_r4_t2"/>
</dbReference>
<keyword evidence="4" id="KW-0238">DNA-binding</keyword>
<dbReference type="InterPro" id="IPR007627">
    <property type="entry name" value="RNA_pol_sigma70_r2"/>
</dbReference>
<reference evidence="8" key="1">
    <citation type="submission" date="2019-08" db="EMBL/GenBank/DDBJ databases">
        <authorList>
            <person name="Kucharzyk K."/>
            <person name="Murdoch R.W."/>
            <person name="Higgins S."/>
            <person name="Loffler F."/>
        </authorList>
    </citation>
    <scope>NUCLEOTIDE SEQUENCE</scope>
</reference>
<evidence type="ECO:0000256" key="5">
    <source>
        <dbReference type="ARBA" id="ARBA00023163"/>
    </source>
</evidence>
<feature type="domain" description="RNA polymerase sigma factor 70 region 4 type 2" evidence="7">
    <location>
        <begin position="84"/>
        <end position="127"/>
    </location>
</feature>
<evidence type="ECO:0000256" key="1">
    <source>
        <dbReference type="ARBA" id="ARBA00010641"/>
    </source>
</evidence>
<evidence type="ECO:0000259" key="7">
    <source>
        <dbReference type="Pfam" id="PF08281"/>
    </source>
</evidence>
<dbReference type="SUPFAM" id="SSF88946">
    <property type="entry name" value="Sigma2 domain of RNA polymerase sigma factors"/>
    <property type="match status" value="1"/>
</dbReference>
<gene>
    <name evidence="8" type="primary">rpoE_45</name>
    <name evidence="8" type="ORF">SDC9_189192</name>
</gene>
<dbReference type="InterPro" id="IPR014284">
    <property type="entry name" value="RNA_pol_sigma-70_dom"/>
</dbReference>
<keyword evidence="3" id="KW-0731">Sigma factor</keyword>
<dbReference type="GO" id="GO:0006352">
    <property type="term" value="P:DNA-templated transcription initiation"/>
    <property type="evidence" value="ECO:0007669"/>
    <property type="project" value="InterPro"/>
</dbReference>
<comment type="caution">
    <text evidence="8">The sequence shown here is derived from an EMBL/GenBank/DDBJ whole genome shotgun (WGS) entry which is preliminary data.</text>
</comment>
<dbReference type="GO" id="GO:0016987">
    <property type="term" value="F:sigma factor activity"/>
    <property type="evidence" value="ECO:0007669"/>
    <property type="project" value="UniProtKB-KW"/>
</dbReference>
<accession>A0A645HRF4</accession>
<comment type="similarity">
    <text evidence="1">Belongs to the sigma-70 factor family. ECF subfamily.</text>
</comment>
<dbReference type="NCBIfam" id="TIGR02937">
    <property type="entry name" value="sigma70-ECF"/>
    <property type="match status" value="1"/>
</dbReference>
<evidence type="ECO:0000256" key="2">
    <source>
        <dbReference type="ARBA" id="ARBA00023015"/>
    </source>
</evidence>
<dbReference type="AlphaFoldDB" id="A0A645HRF4"/>
<keyword evidence="5" id="KW-0804">Transcription</keyword>
<dbReference type="PANTHER" id="PTHR43133">
    <property type="entry name" value="RNA POLYMERASE ECF-TYPE SIGMA FACTO"/>
    <property type="match status" value="1"/>
</dbReference>
<evidence type="ECO:0000256" key="3">
    <source>
        <dbReference type="ARBA" id="ARBA00023082"/>
    </source>
</evidence>
<evidence type="ECO:0000256" key="4">
    <source>
        <dbReference type="ARBA" id="ARBA00023125"/>
    </source>
</evidence>
<keyword evidence="2" id="KW-0805">Transcription regulation</keyword>
<evidence type="ECO:0000259" key="6">
    <source>
        <dbReference type="Pfam" id="PF04542"/>
    </source>
</evidence>
<dbReference type="SUPFAM" id="SSF88659">
    <property type="entry name" value="Sigma3 and sigma4 domains of RNA polymerase sigma factors"/>
    <property type="match status" value="1"/>
</dbReference>
<dbReference type="InterPro" id="IPR039425">
    <property type="entry name" value="RNA_pol_sigma-70-like"/>
</dbReference>
<dbReference type="Gene3D" id="1.10.10.10">
    <property type="entry name" value="Winged helix-like DNA-binding domain superfamily/Winged helix DNA-binding domain"/>
    <property type="match status" value="1"/>
</dbReference>
<proteinExistence type="inferred from homology"/>
<protein>
    <submittedName>
        <fullName evidence="8">ECF RNA polymerase sigma-E factor</fullName>
    </submittedName>
</protein>
<sequence>MKTVPAADADDVFQQTWIRACAALPGYRCQGKFQAWLFRIGRNLAVDAIRRRICRGEVEPLESGAEPPDEREPWNSMDDDELKRLLEEALRELPPEQRAVFAMRRNEVSFKVIAARQHCPVNTAVVRMRYAVGKIREFLEKRMGGKT</sequence>
<dbReference type="Gene3D" id="1.10.1740.10">
    <property type="match status" value="1"/>
</dbReference>
<dbReference type="InterPro" id="IPR013325">
    <property type="entry name" value="RNA_pol_sigma_r2"/>
</dbReference>
<dbReference type="InterPro" id="IPR036388">
    <property type="entry name" value="WH-like_DNA-bd_sf"/>
</dbReference>
<name>A0A645HRF4_9ZZZZ</name>
<feature type="domain" description="RNA polymerase sigma-70 region 2" evidence="6">
    <location>
        <begin position="6"/>
        <end position="52"/>
    </location>
</feature>